<name>A0A0A2VSL6_BEABA</name>
<proteinExistence type="predicted"/>
<dbReference type="EMBL" id="ANFO01001156">
    <property type="protein sequence ID" value="KGQ03774.1"/>
    <property type="molecule type" value="Genomic_DNA"/>
</dbReference>
<sequence>MKSSYILSGALSVCSLVSSAPTNDPEKRAIRFSMYCYTEEARRNCRNGRSRCNDNGDVQSVMNLCRMNCSCLPVAGCGIICKQQQQQSKGEAKEEDKQKENEAGM</sequence>
<dbReference type="HOGENOM" id="CLU_2236107_0_0_1"/>
<gene>
    <name evidence="3" type="ORF">BBAD15_g10965</name>
</gene>
<reference evidence="3 4" key="1">
    <citation type="submission" date="2012-10" db="EMBL/GenBank/DDBJ databases">
        <title>Genome sequencing and analysis of entomopathogenic fungi Beauveria bassiana D1-5.</title>
        <authorList>
            <person name="Li Q."/>
            <person name="Wang L."/>
            <person name="Zhang Z."/>
            <person name="Wang Q."/>
            <person name="Ren J."/>
            <person name="Wang M."/>
            <person name="Xu W."/>
            <person name="Wang J."/>
            <person name="Lu Y."/>
            <person name="Du Q."/>
            <person name="Sun Z."/>
        </authorList>
    </citation>
    <scope>NUCLEOTIDE SEQUENCE [LARGE SCALE GENOMIC DNA]</scope>
    <source>
        <strain evidence="3 4">D1-5</strain>
    </source>
</reference>
<dbReference type="Proteomes" id="UP000030106">
    <property type="component" value="Unassembled WGS sequence"/>
</dbReference>
<evidence type="ECO:0000256" key="1">
    <source>
        <dbReference type="SAM" id="MobiDB-lite"/>
    </source>
</evidence>
<evidence type="ECO:0000313" key="4">
    <source>
        <dbReference type="Proteomes" id="UP000030106"/>
    </source>
</evidence>
<feature type="chain" id="PRO_5002006686" evidence="2">
    <location>
        <begin position="20"/>
        <end position="105"/>
    </location>
</feature>
<evidence type="ECO:0000313" key="3">
    <source>
        <dbReference type="EMBL" id="KGQ03774.1"/>
    </source>
</evidence>
<feature type="region of interest" description="Disordered" evidence="1">
    <location>
        <begin position="85"/>
        <end position="105"/>
    </location>
</feature>
<protein>
    <submittedName>
        <fullName evidence="3">Uncharacterized protein</fullName>
    </submittedName>
</protein>
<comment type="caution">
    <text evidence="3">The sequence shown here is derived from an EMBL/GenBank/DDBJ whole genome shotgun (WGS) entry which is preliminary data.</text>
</comment>
<feature type="compositionally biased region" description="Basic and acidic residues" evidence="1">
    <location>
        <begin position="90"/>
        <end position="105"/>
    </location>
</feature>
<accession>A0A0A2VSL6</accession>
<feature type="signal peptide" evidence="2">
    <location>
        <begin position="1"/>
        <end position="19"/>
    </location>
</feature>
<evidence type="ECO:0000256" key="2">
    <source>
        <dbReference type="SAM" id="SignalP"/>
    </source>
</evidence>
<organism evidence="3 4">
    <name type="scientific">Beauveria bassiana D1-5</name>
    <dbReference type="NCBI Taxonomy" id="1245745"/>
    <lineage>
        <taxon>Eukaryota</taxon>
        <taxon>Fungi</taxon>
        <taxon>Dikarya</taxon>
        <taxon>Ascomycota</taxon>
        <taxon>Pezizomycotina</taxon>
        <taxon>Sordariomycetes</taxon>
        <taxon>Hypocreomycetidae</taxon>
        <taxon>Hypocreales</taxon>
        <taxon>Cordycipitaceae</taxon>
        <taxon>Beauveria</taxon>
    </lineage>
</organism>
<keyword evidence="2" id="KW-0732">Signal</keyword>
<dbReference type="AlphaFoldDB" id="A0A0A2VSL6"/>